<dbReference type="OMA" id="EYVYHIT"/>
<dbReference type="GO" id="GO:0000049">
    <property type="term" value="F:tRNA binding"/>
    <property type="evidence" value="ECO:0007669"/>
    <property type="project" value="EnsemblFungi"/>
</dbReference>
<reference evidence="3 4" key="1">
    <citation type="journal article" date="2007" name="Proc. Natl. Acad. Sci. U.S.A.">
        <title>Independent sorting-out of thousands of duplicated gene pairs in two yeast species descended from a whole-genome duplication.</title>
        <authorList>
            <person name="Scannell D.R."/>
            <person name="Frank A.C."/>
            <person name="Conant G.C."/>
            <person name="Byrne K.P."/>
            <person name="Woolfit M."/>
            <person name="Wolfe K.H."/>
        </authorList>
    </citation>
    <scope>NUCLEOTIDE SEQUENCE [LARGE SCALE GENOMIC DNA]</scope>
    <source>
        <strain evidence="4">ATCC 22028 / DSM 70294 / BCRC 21397 / CBS 2163 / NBRC 10782 / NRRL Y-8283 / UCD 57-17</strain>
    </source>
</reference>
<keyword evidence="4" id="KW-1185">Reference proteome</keyword>
<evidence type="ECO:0000256" key="1">
    <source>
        <dbReference type="ARBA" id="ARBA00005043"/>
    </source>
</evidence>
<protein>
    <recommendedName>
        <fullName evidence="5">Elongator complex protein 6</fullName>
    </recommendedName>
</protein>
<dbReference type="PANTHER" id="PTHR16184:SF6">
    <property type="entry name" value="ELONGATOR COMPLEX PROTEIN 6"/>
    <property type="match status" value="1"/>
</dbReference>
<dbReference type="GO" id="GO:0033588">
    <property type="term" value="C:elongator holoenzyme complex"/>
    <property type="evidence" value="ECO:0007669"/>
    <property type="project" value="EnsemblFungi"/>
</dbReference>
<dbReference type="GO" id="GO:0042802">
    <property type="term" value="F:identical protein binding"/>
    <property type="evidence" value="ECO:0007669"/>
    <property type="project" value="EnsemblFungi"/>
</dbReference>
<dbReference type="GO" id="GO:0006357">
    <property type="term" value="P:regulation of transcription by RNA polymerase II"/>
    <property type="evidence" value="ECO:0007669"/>
    <property type="project" value="EnsemblFungi"/>
</dbReference>
<dbReference type="eggNOG" id="ENOG502S4WT">
    <property type="taxonomic scope" value="Eukaryota"/>
</dbReference>
<dbReference type="InParanoid" id="A7TK04"/>
<proteinExistence type="inferred from homology"/>
<dbReference type="EMBL" id="DS480405">
    <property type="protein sequence ID" value="EDO17350.1"/>
    <property type="molecule type" value="Genomic_DNA"/>
</dbReference>
<comment type="pathway">
    <text evidence="1">tRNA modification; 5-methoxycarbonylmethyl-2-thiouridine-tRNA biosynthesis.</text>
</comment>
<dbReference type="InterPro" id="IPR018627">
    <property type="entry name" value="ELP6"/>
</dbReference>
<organism evidence="4">
    <name type="scientific">Vanderwaltozyma polyspora (strain ATCC 22028 / DSM 70294 / BCRC 21397 / CBS 2163 / NBRC 10782 / NRRL Y-8283 / UCD 57-17)</name>
    <name type="common">Kluyveromyces polysporus</name>
    <dbReference type="NCBI Taxonomy" id="436907"/>
    <lineage>
        <taxon>Eukaryota</taxon>
        <taxon>Fungi</taxon>
        <taxon>Dikarya</taxon>
        <taxon>Ascomycota</taxon>
        <taxon>Saccharomycotina</taxon>
        <taxon>Saccharomycetes</taxon>
        <taxon>Saccharomycetales</taxon>
        <taxon>Saccharomycetaceae</taxon>
        <taxon>Vanderwaltozyma</taxon>
    </lineage>
</organism>
<dbReference type="PhylomeDB" id="A7TK04"/>
<dbReference type="OrthoDB" id="9995306at2759"/>
<dbReference type="Proteomes" id="UP000000267">
    <property type="component" value="Unassembled WGS sequence"/>
</dbReference>
<evidence type="ECO:0000313" key="4">
    <source>
        <dbReference type="Proteomes" id="UP000000267"/>
    </source>
</evidence>
<gene>
    <name evidence="3" type="ORF">Kpol_1060p2</name>
</gene>
<dbReference type="STRING" id="436907.A7TK04"/>
<dbReference type="GO" id="GO:0002098">
    <property type="term" value="P:tRNA wobble uridine modification"/>
    <property type="evidence" value="ECO:0007669"/>
    <property type="project" value="EnsemblFungi"/>
</dbReference>
<dbReference type="HOGENOM" id="CLU_086730_0_0_1"/>
<evidence type="ECO:0008006" key="5">
    <source>
        <dbReference type="Google" id="ProtNLM"/>
    </source>
</evidence>
<dbReference type="GeneID" id="5545563"/>
<evidence type="ECO:0000256" key="2">
    <source>
        <dbReference type="ARBA" id="ARBA00008837"/>
    </source>
</evidence>
<dbReference type="GO" id="GO:0032447">
    <property type="term" value="P:protein urmylation"/>
    <property type="evidence" value="ECO:0007669"/>
    <property type="project" value="EnsemblFungi"/>
</dbReference>
<dbReference type="KEGG" id="vpo:Kpol_1060p2"/>
<dbReference type="InterPro" id="IPR027417">
    <property type="entry name" value="P-loop_NTPase"/>
</dbReference>
<dbReference type="PANTHER" id="PTHR16184">
    <property type="entry name" value="ELONGATOR COMPLEX PROTEIN 6"/>
    <property type="match status" value="1"/>
</dbReference>
<sequence length="271" mass="30081">MSGLQRQDLILFSDQSVISSQLCDGNSNDMILVTHTAATLPTWLVNALVETKVLGAPFSLKTDSTPSSNAQKSSRNDPLITIASFVHNADYFDKNLSKLKIGKNDYKMVDLFTDFVVNNIGKPKDKIISDILGSFLVDTGSTIVLEQPEILLSLIEGLTSDELSLWFITPLMKKCGLLIVVTSTELYFNNTPYESTQDKNILDHSRFTAACTYKSLAVLNLKPLETGRAKDVTGTLRITRGGAHDSHPNIHVVENEFLYLTQKDSTKLFYR</sequence>
<dbReference type="CDD" id="cd19495">
    <property type="entry name" value="Elp6"/>
    <property type="match status" value="1"/>
</dbReference>
<accession>A7TK04</accession>
<dbReference type="AlphaFoldDB" id="A7TK04"/>
<dbReference type="Gene3D" id="3.40.50.300">
    <property type="entry name" value="P-loop containing nucleotide triphosphate hydrolases"/>
    <property type="match status" value="1"/>
</dbReference>
<dbReference type="RefSeq" id="XP_001645208.1">
    <property type="nucleotide sequence ID" value="XM_001645158.1"/>
</dbReference>
<dbReference type="GO" id="GO:0016887">
    <property type="term" value="F:ATP hydrolysis activity"/>
    <property type="evidence" value="ECO:0007669"/>
    <property type="project" value="EnsemblFungi"/>
</dbReference>
<comment type="similarity">
    <text evidence="2">Belongs to the ELP6 family.</text>
</comment>
<evidence type="ECO:0000313" key="3">
    <source>
        <dbReference type="EMBL" id="EDO17350.1"/>
    </source>
</evidence>
<dbReference type="FunCoup" id="A7TK04">
    <property type="interactions" value="323"/>
</dbReference>
<name>A7TK04_VANPO</name>